<dbReference type="InterPro" id="IPR036397">
    <property type="entry name" value="RNaseH_sf"/>
</dbReference>
<dbReference type="Proteomes" id="UP000078200">
    <property type="component" value="Unassembled WGS sequence"/>
</dbReference>
<name>A0A1A9UPQ2_GLOAU</name>
<dbReference type="Gene3D" id="3.30.420.10">
    <property type="entry name" value="Ribonuclease H-like superfamily/Ribonuclease H"/>
    <property type="match status" value="1"/>
</dbReference>
<organism evidence="2 3">
    <name type="scientific">Glossina austeni</name>
    <name type="common">Savannah tsetse fly</name>
    <dbReference type="NCBI Taxonomy" id="7395"/>
    <lineage>
        <taxon>Eukaryota</taxon>
        <taxon>Metazoa</taxon>
        <taxon>Ecdysozoa</taxon>
        <taxon>Arthropoda</taxon>
        <taxon>Hexapoda</taxon>
        <taxon>Insecta</taxon>
        <taxon>Pterygota</taxon>
        <taxon>Neoptera</taxon>
        <taxon>Endopterygota</taxon>
        <taxon>Diptera</taxon>
        <taxon>Brachycera</taxon>
        <taxon>Muscomorpha</taxon>
        <taxon>Hippoboscoidea</taxon>
        <taxon>Glossinidae</taxon>
        <taxon>Glossina</taxon>
    </lineage>
</organism>
<reference evidence="2" key="1">
    <citation type="submission" date="2020-05" db="UniProtKB">
        <authorList>
            <consortium name="EnsemblMetazoa"/>
        </authorList>
    </citation>
    <scope>IDENTIFICATION</scope>
    <source>
        <strain evidence="2">TTRI</strain>
    </source>
</reference>
<dbReference type="EnsemblMetazoa" id="GAUT011389-RA">
    <property type="protein sequence ID" value="GAUT011389-PA"/>
    <property type="gene ID" value="GAUT011389"/>
</dbReference>
<proteinExistence type="predicted"/>
<evidence type="ECO:0008006" key="4">
    <source>
        <dbReference type="Google" id="ProtNLM"/>
    </source>
</evidence>
<feature type="compositionally biased region" description="Polar residues" evidence="1">
    <location>
        <begin position="43"/>
        <end position="52"/>
    </location>
</feature>
<dbReference type="GO" id="GO:0003676">
    <property type="term" value="F:nucleic acid binding"/>
    <property type="evidence" value="ECO:0007669"/>
    <property type="project" value="InterPro"/>
</dbReference>
<dbReference type="AlphaFoldDB" id="A0A1A9UPQ2"/>
<sequence length="165" mass="18643">MRAEETELSTVRKKRGNDSQEQATDTPQKLAHQSTDKNKANPEPQSNLPPTHTNKIAASELQLIHTDTCKPVLFNSQGHAQYFIAFTNDYSRFTDIYFLTQEYDAVEAIKMFMTNVDICRSGQMSQKYIVDYAERFRPVVSYSTIPLLLVLAATNELLANCVGTT</sequence>
<accession>A0A1A9UPQ2</accession>
<dbReference type="VEuPathDB" id="VectorBase:GAUT011389"/>
<protein>
    <recommendedName>
        <fullName evidence="4">Integrase catalytic domain-containing protein</fullName>
    </recommendedName>
</protein>
<feature type="compositionally biased region" description="Polar residues" evidence="1">
    <location>
        <begin position="19"/>
        <end position="33"/>
    </location>
</feature>
<evidence type="ECO:0000313" key="2">
    <source>
        <dbReference type="EnsemblMetazoa" id="GAUT011389-PA"/>
    </source>
</evidence>
<keyword evidence="3" id="KW-1185">Reference proteome</keyword>
<feature type="region of interest" description="Disordered" evidence="1">
    <location>
        <begin position="1"/>
        <end position="52"/>
    </location>
</feature>
<evidence type="ECO:0000256" key="1">
    <source>
        <dbReference type="SAM" id="MobiDB-lite"/>
    </source>
</evidence>
<evidence type="ECO:0000313" key="3">
    <source>
        <dbReference type="Proteomes" id="UP000078200"/>
    </source>
</evidence>